<keyword evidence="4" id="KW-0539">Nucleus</keyword>
<evidence type="ECO:0000259" key="5">
    <source>
        <dbReference type="Pfam" id="PF12333"/>
    </source>
</evidence>
<dbReference type="AlphaFoldDB" id="A0AA36EX37"/>
<dbReference type="EMBL" id="OX597814">
    <property type="protein sequence ID" value="CAI9716539.1"/>
    <property type="molecule type" value="Genomic_DNA"/>
</dbReference>
<evidence type="ECO:0000256" key="4">
    <source>
        <dbReference type="ARBA" id="ARBA00023242"/>
    </source>
</evidence>
<evidence type="ECO:0000313" key="7">
    <source>
        <dbReference type="EMBL" id="CAI9716539.1"/>
    </source>
</evidence>
<feature type="domain" description="TEX10-like TPR repeats" evidence="6">
    <location>
        <begin position="596"/>
        <end position="888"/>
    </location>
</feature>
<keyword evidence="8" id="KW-1185">Reference proteome</keyword>
<dbReference type="PANTHER" id="PTHR16056:SF2">
    <property type="entry name" value="TESTIS-EXPRESSED PROTEIN 10"/>
    <property type="match status" value="1"/>
</dbReference>
<dbReference type="InterPro" id="IPR011989">
    <property type="entry name" value="ARM-like"/>
</dbReference>
<dbReference type="InterPro" id="IPR057949">
    <property type="entry name" value="TPR_TEX10"/>
</dbReference>
<dbReference type="GO" id="GO:0071339">
    <property type="term" value="C:MLL1 complex"/>
    <property type="evidence" value="ECO:0007669"/>
    <property type="project" value="TreeGrafter"/>
</dbReference>
<accession>A0AA36EX37</accession>
<name>A0AA36EX37_OCTVU</name>
<dbReference type="InterPro" id="IPR016024">
    <property type="entry name" value="ARM-type_fold"/>
</dbReference>
<comment type="similarity">
    <text evidence="3">Belongs to the IPI1/TEX10 family.</text>
</comment>
<evidence type="ECO:0000256" key="1">
    <source>
        <dbReference type="ARBA" id="ARBA00004604"/>
    </source>
</evidence>
<feature type="domain" description="Pre-rRNA-processing protein Ipi1 N-terminal" evidence="5">
    <location>
        <begin position="173"/>
        <end position="284"/>
    </location>
</feature>
<dbReference type="Proteomes" id="UP001162480">
    <property type="component" value="Chromosome 1"/>
</dbReference>
<dbReference type="SUPFAM" id="SSF48371">
    <property type="entry name" value="ARM repeat"/>
    <property type="match status" value="1"/>
</dbReference>
<protein>
    <submittedName>
        <fullName evidence="7">Pre-rRNA-processing protein IPI1</fullName>
    </submittedName>
</protein>
<gene>
    <name evidence="7" type="ORF">OCTVUL_1B011835</name>
</gene>
<evidence type="ECO:0000256" key="3">
    <source>
        <dbReference type="ARBA" id="ARBA00006427"/>
    </source>
</evidence>
<dbReference type="PANTHER" id="PTHR16056">
    <property type="entry name" value="REGULATOR OF MICROTUBULE DYNAMICS PROTEIN"/>
    <property type="match status" value="1"/>
</dbReference>
<dbReference type="InterPro" id="IPR024679">
    <property type="entry name" value="Ipi1_N"/>
</dbReference>
<dbReference type="Pfam" id="PF12333">
    <property type="entry name" value="Ipi1_N"/>
    <property type="match status" value="1"/>
</dbReference>
<evidence type="ECO:0000313" key="8">
    <source>
        <dbReference type="Proteomes" id="UP001162480"/>
    </source>
</evidence>
<evidence type="ECO:0000259" key="6">
    <source>
        <dbReference type="Pfam" id="PF25781"/>
    </source>
</evidence>
<dbReference type="Pfam" id="PF25781">
    <property type="entry name" value="TPR_TEX10"/>
    <property type="match status" value="1"/>
</dbReference>
<comment type="subcellular location">
    <subcellularLocation>
        <location evidence="1">Nucleus</location>
        <location evidence="1">Nucleolus</location>
    </subcellularLocation>
    <subcellularLocation>
        <location evidence="2">Nucleus</location>
        <location evidence="2">Nucleoplasm</location>
    </subcellularLocation>
</comment>
<evidence type="ECO:0000256" key="2">
    <source>
        <dbReference type="ARBA" id="ARBA00004642"/>
    </source>
</evidence>
<proteinExistence type="inferred from homology"/>
<reference evidence="7" key="1">
    <citation type="submission" date="2023-08" db="EMBL/GenBank/DDBJ databases">
        <authorList>
            <person name="Alioto T."/>
            <person name="Alioto T."/>
            <person name="Gomez Garrido J."/>
        </authorList>
    </citation>
    <scope>NUCLEOTIDE SEQUENCE</scope>
</reference>
<organism evidence="7 8">
    <name type="scientific">Octopus vulgaris</name>
    <name type="common">Common octopus</name>
    <dbReference type="NCBI Taxonomy" id="6645"/>
    <lineage>
        <taxon>Eukaryota</taxon>
        <taxon>Metazoa</taxon>
        <taxon>Spiralia</taxon>
        <taxon>Lophotrochozoa</taxon>
        <taxon>Mollusca</taxon>
        <taxon>Cephalopoda</taxon>
        <taxon>Coleoidea</taxon>
        <taxon>Octopodiformes</taxon>
        <taxon>Octopoda</taxon>
        <taxon>Incirrata</taxon>
        <taxon>Octopodidae</taxon>
        <taxon>Octopus</taxon>
    </lineage>
</organism>
<sequence length="896" mass="102586">MQWIRSSIAKDNGSVSKTVVNLLWQEIPFKLPNNMGKAKQKLKKKKNEDFKKRKVKVGKKLPKKDNFTDTSFKTRTIQVLQHIRTKDPSLPTTKRNLSIKDLMSQCQHYNSTIRRDGVNGLRELLVDYPELLSENLSQIMQKIAELFIDKESNVRQANLHLLKSILPFVSENVLSPFFPLLSAHLCCAMTHIDEARQQHSLSILDLLLHHYPKQLIQNSCQLLPNFLQQISLIRQSHGKKVLGKLSKNNFMDSKSTRSLSVDPNSKLSSIKWRLGVLQRISKMLELIIAEDNHTVSGLNGSVSNCLTANGIHPNSSKNVVIQWTDYEEDQRVILRLNELYQVRKKNSSSGRHLLKDKSYVQRFIRTLIPLILECWVECCPEIKVACGESPISIESLPVLATLAELLKLICQYIDLTKQLDNIEMRGWLVKTYGTEMVQRIMTVFPYSTYTNDDFQFVDQPHNSSLNNAKDAQNLALEKQLNLDVCYVLSYLITDNRNCSVELVNKSLTPFLHYMESFLHKYQVKKKYVQLFVQIVVQLLSVDGNIKILQSLIKLIKVMLHSYNTVSLFSMEKVILTNFFLHLVEKHQHEMLTGLFEQFLSTLPALLVQIISHSAQIDHIPAAVTPILKAIKRAACQKQSSLQDQLQNELLNIFSLIPRVSAVLQRDMLEIVYRLDHFTDKQLNKIVLLSRSPAVLIENIAYILEILQHRLIRLSSPSSTEVNQYFTLLFSTALGQNQKELSSLPNQSDLNSLHLSGGMQGTRVLFSTQSAPTTRHCQIVKVVCSLLTSWPNTSQVQIFMDRLLCDLLERYALLSEETALGVINIGNAVDIHKLYMSQVTIYLTHLCHNVLHQLKYMNDTENSIWLHTNQRDELWHSAITFLKLPTHTMSQLVADSI</sequence>
<dbReference type="Gene3D" id="1.25.10.10">
    <property type="entry name" value="Leucine-rich Repeat Variant"/>
    <property type="match status" value="1"/>
</dbReference>